<dbReference type="Proteomes" id="UP000466517">
    <property type="component" value="Chromosome"/>
</dbReference>
<evidence type="ECO:0000256" key="6">
    <source>
        <dbReference type="RuleBase" id="RU361157"/>
    </source>
</evidence>
<keyword evidence="5" id="KW-0046">Antibiotic resistance</keyword>
<proteinExistence type="inferred from homology"/>
<dbReference type="PANTHER" id="PTHR43229:SF2">
    <property type="entry name" value="NODULATION PROTEIN J"/>
    <property type="match status" value="1"/>
</dbReference>
<protein>
    <recommendedName>
        <fullName evidence="6">Transport permease protein</fullName>
    </recommendedName>
</protein>
<dbReference type="InterPro" id="IPR013525">
    <property type="entry name" value="ABC2_TM"/>
</dbReference>
<feature type="transmembrane region" description="Helical" evidence="6">
    <location>
        <begin position="167"/>
        <end position="188"/>
    </location>
</feature>
<evidence type="ECO:0000313" key="8">
    <source>
        <dbReference type="EMBL" id="BBZ28358.1"/>
    </source>
</evidence>
<dbReference type="RefSeq" id="WP_163737648.1">
    <property type="nucleotide sequence ID" value="NZ_AP022610.1"/>
</dbReference>
<feature type="transmembrane region" description="Helical" evidence="6">
    <location>
        <begin position="52"/>
        <end position="71"/>
    </location>
</feature>
<feature type="transmembrane region" description="Helical" evidence="6">
    <location>
        <begin position="104"/>
        <end position="124"/>
    </location>
</feature>
<accession>A0A7I7XGN0</accession>
<evidence type="ECO:0000259" key="7">
    <source>
        <dbReference type="PROSITE" id="PS51012"/>
    </source>
</evidence>
<dbReference type="AlphaFoldDB" id="A0A7I7XGN0"/>
<comment type="subcellular location">
    <subcellularLocation>
        <location evidence="6">Cell membrane</location>
        <topology evidence="6">Multi-pass membrane protein</topology>
    </subcellularLocation>
    <subcellularLocation>
        <location evidence="1">Membrane</location>
        <topology evidence="1">Multi-pass membrane protein</topology>
    </subcellularLocation>
</comment>
<comment type="similarity">
    <text evidence="6">Belongs to the ABC-2 integral membrane protein family.</text>
</comment>
<dbReference type="GO" id="GO:0043190">
    <property type="term" value="C:ATP-binding cassette (ABC) transporter complex"/>
    <property type="evidence" value="ECO:0007669"/>
    <property type="project" value="InterPro"/>
</dbReference>
<dbReference type="PIRSF" id="PIRSF006648">
    <property type="entry name" value="DrrB"/>
    <property type="match status" value="1"/>
</dbReference>
<dbReference type="EMBL" id="AP022610">
    <property type="protein sequence ID" value="BBZ28358.1"/>
    <property type="molecule type" value="Genomic_DNA"/>
</dbReference>
<gene>
    <name evidence="8" type="ORF">MMAD_26530</name>
</gene>
<reference evidence="8 9" key="1">
    <citation type="journal article" date="2019" name="Emerg. Microbes Infect.">
        <title>Comprehensive subspecies identification of 175 nontuberculous mycobacteria species based on 7547 genomic profiles.</title>
        <authorList>
            <person name="Matsumoto Y."/>
            <person name="Kinjo T."/>
            <person name="Motooka D."/>
            <person name="Nabeya D."/>
            <person name="Jung N."/>
            <person name="Uechi K."/>
            <person name="Horii T."/>
            <person name="Iida T."/>
            <person name="Fujita J."/>
            <person name="Nakamura S."/>
        </authorList>
    </citation>
    <scope>NUCLEOTIDE SEQUENCE [LARGE SCALE GENOMIC DNA]</scope>
    <source>
        <strain evidence="8 9">JCM 13574</strain>
    </source>
</reference>
<keyword evidence="6" id="KW-1003">Cell membrane</keyword>
<sequence length="247" mass="26493">MTALSALTERVLVNTYRDLDLVFAIVTPLATFIGFMLALGKVIDTGSLSYPQYLLPITVIQATVFSSMTTADRAARDQSQGFGVRMQSLPIAAAVPLAARMLYCLLRGILALITAFVVAYVFGFRLTGGVGYAVAFVALFMAFTLALSLAADAVGTRLNRVEAASQILFVPQMLLVLLSTGLAPVSAFPEWLRPFVAQQPVSQITETLRGFTDGVVHPNNLATSLAWCLGMLVVFGAVAVRMQRRPG</sequence>
<evidence type="ECO:0000256" key="2">
    <source>
        <dbReference type="ARBA" id="ARBA00022692"/>
    </source>
</evidence>
<feature type="transmembrane region" description="Helical" evidence="6">
    <location>
        <begin position="130"/>
        <end position="155"/>
    </location>
</feature>
<dbReference type="InterPro" id="IPR051784">
    <property type="entry name" value="Nod_factor_ABC_transporter"/>
</dbReference>
<keyword evidence="9" id="KW-1185">Reference proteome</keyword>
<dbReference type="InterPro" id="IPR000412">
    <property type="entry name" value="ABC_2_transport"/>
</dbReference>
<dbReference type="GO" id="GO:0046677">
    <property type="term" value="P:response to antibiotic"/>
    <property type="evidence" value="ECO:0007669"/>
    <property type="project" value="UniProtKB-KW"/>
</dbReference>
<keyword evidence="2 6" id="KW-0812">Transmembrane</keyword>
<feature type="transmembrane region" description="Helical" evidence="6">
    <location>
        <begin position="221"/>
        <end position="240"/>
    </location>
</feature>
<dbReference type="Pfam" id="PF01061">
    <property type="entry name" value="ABC2_membrane"/>
    <property type="match status" value="1"/>
</dbReference>
<name>A0A7I7XGN0_9MYCO</name>
<keyword evidence="6" id="KW-0813">Transport</keyword>
<feature type="domain" description="ABC transmembrane type-2" evidence="7">
    <location>
        <begin position="19"/>
        <end position="246"/>
    </location>
</feature>
<evidence type="ECO:0000256" key="4">
    <source>
        <dbReference type="ARBA" id="ARBA00023136"/>
    </source>
</evidence>
<organism evidence="8 9">
    <name type="scientific">Mycolicibacterium madagascariense</name>
    <dbReference type="NCBI Taxonomy" id="212765"/>
    <lineage>
        <taxon>Bacteria</taxon>
        <taxon>Bacillati</taxon>
        <taxon>Actinomycetota</taxon>
        <taxon>Actinomycetes</taxon>
        <taxon>Mycobacteriales</taxon>
        <taxon>Mycobacteriaceae</taxon>
        <taxon>Mycolicibacterium</taxon>
    </lineage>
</organism>
<evidence type="ECO:0000256" key="1">
    <source>
        <dbReference type="ARBA" id="ARBA00004141"/>
    </source>
</evidence>
<evidence type="ECO:0000256" key="3">
    <source>
        <dbReference type="ARBA" id="ARBA00022989"/>
    </source>
</evidence>
<dbReference type="PANTHER" id="PTHR43229">
    <property type="entry name" value="NODULATION PROTEIN J"/>
    <property type="match status" value="1"/>
</dbReference>
<dbReference type="GO" id="GO:0140359">
    <property type="term" value="F:ABC-type transporter activity"/>
    <property type="evidence" value="ECO:0007669"/>
    <property type="project" value="InterPro"/>
</dbReference>
<dbReference type="PROSITE" id="PS51012">
    <property type="entry name" value="ABC_TM2"/>
    <property type="match status" value="1"/>
</dbReference>
<keyword evidence="4 6" id="KW-0472">Membrane</keyword>
<dbReference type="InterPro" id="IPR047817">
    <property type="entry name" value="ABC2_TM_bact-type"/>
</dbReference>
<dbReference type="KEGG" id="mmag:MMAD_26530"/>
<evidence type="ECO:0000256" key="5">
    <source>
        <dbReference type="ARBA" id="ARBA00023251"/>
    </source>
</evidence>
<feature type="transmembrane region" description="Helical" evidence="6">
    <location>
        <begin position="21"/>
        <end position="40"/>
    </location>
</feature>
<keyword evidence="3 6" id="KW-1133">Transmembrane helix</keyword>
<evidence type="ECO:0000313" key="9">
    <source>
        <dbReference type="Proteomes" id="UP000466517"/>
    </source>
</evidence>